<feature type="transmembrane region" description="Helical" evidence="2">
    <location>
        <begin position="105"/>
        <end position="126"/>
    </location>
</feature>
<feature type="compositionally biased region" description="Polar residues" evidence="1">
    <location>
        <begin position="8"/>
        <end position="23"/>
    </location>
</feature>
<dbReference type="Proteomes" id="UP000270988">
    <property type="component" value="Chromosome"/>
</dbReference>
<keyword evidence="2" id="KW-1133">Transmembrane helix</keyword>
<accession>A0A3S4Y518</accession>
<keyword evidence="2" id="KW-0812">Transmembrane</keyword>
<organism evidence="3 4">
    <name type="scientific">Rothia dentocariosa</name>
    <dbReference type="NCBI Taxonomy" id="2047"/>
    <lineage>
        <taxon>Bacteria</taxon>
        <taxon>Bacillati</taxon>
        <taxon>Actinomycetota</taxon>
        <taxon>Actinomycetes</taxon>
        <taxon>Micrococcales</taxon>
        <taxon>Micrococcaceae</taxon>
        <taxon>Rothia</taxon>
    </lineage>
</organism>
<feature type="region of interest" description="Disordered" evidence="1">
    <location>
        <begin position="1"/>
        <end position="25"/>
    </location>
</feature>
<dbReference type="STRING" id="762948.HMPREF0733_10795"/>
<keyword evidence="2" id="KW-0472">Membrane</keyword>
<evidence type="ECO:0000256" key="1">
    <source>
        <dbReference type="SAM" id="MobiDB-lite"/>
    </source>
</evidence>
<proteinExistence type="predicted"/>
<feature type="transmembrane region" description="Helical" evidence="2">
    <location>
        <begin position="191"/>
        <end position="209"/>
    </location>
</feature>
<sequence length="268" mass="29510">MSTDHDFSPQNSAYNAPAAQSSRKVPWSGIVDSTSAGYELPAYTALYGQLGDEEIVIRPSGEPENDAEKPEKPTSSGSPTKSPEKAHDSVEVSAAKPLGLENLKIFYVLRIALAYIPIVVIAYSWINSMARYSTSYREETSVNLLSVERPLSHIAILGFLMIPYAVYITAVQTRACAKFIRHKDYPWVEKVNNYGLVFSFVMTMITVAYDNPFGCLMVLFDLGVSIVFVKMMGSETAKTKPAARPLNIANLDSKESSNNSLSDEEAEK</sequence>
<evidence type="ECO:0000256" key="2">
    <source>
        <dbReference type="SAM" id="Phobius"/>
    </source>
</evidence>
<gene>
    <name evidence="3" type="ORF">NCTC10918_01891</name>
</gene>
<dbReference type="EMBL" id="LR134521">
    <property type="protein sequence ID" value="VEJ30607.1"/>
    <property type="molecule type" value="Genomic_DNA"/>
</dbReference>
<feature type="transmembrane region" description="Helical" evidence="2">
    <location>
        <begin position="215"/>
        <end position="233"/>
    </location>
</feature>
<evidence type="ECO:0000313" key="3">
    <source>
        <dbReference type="EMBL" id="VEJ30607.1"/>
    </source>
</evidence>
<dbReference type="AlphaFoldDB" id="A0A3S4Y518"/>
<evidence type="ECO:0000313" key="4">
    <source>
        <dbReference type="Proteomes" id="UP000270988"/>
    </source>
</evidence>
<feature type="transmembrane region" description="Helical" evidence="2">
    <location>
        <begin position="151"/>
        <end position="170"/>
    </location>
</feature>
<name>A0A3S4Y518_9MICC</name>
<feature type="region of interest" description="Disordered" evidence="1">
    <location>
        <begin position="248"/>
        <end position="268"/>
    </location>
</feature>
<protein>
    <submittedName>
        <fullName evidence="3">Uncharacterized protein</fullName>
    </submittedName>
</protein>
<reference evidence="3 4" key="1">
    <citation type="submission" date="2018-12" db="EMBL/GenBank/DDBJ databases">
        <authorList>
            <consortium name="Pathogen Informatics"/>
        </authorList>
    </citation>
    <scope>NUCLEOTIDE SEQUENCE [LARGE SCALE GENOMIC DNA]</scope>
    <source>
        <strain evidence="3 4">NCTC10918</strain>
    </source>
</reference>
<feature type="region of interest" description="Disordered" evidence="1">
    <location>
        <begin position="54"/>
        <end position="88"/>
    </location>
</feature>